<dbReference type="GeneID" id="17318192"/>
<accession>R7QPX7</accession>
<protein>
    <submittedName>
        <fullName evidence="2">Uncharacterized protein</fullName>
    </submittedName>
</protein>
<gene>
    <name evidence="2" type="ORF">CHC_T00007030001</name>
</gene>
<evidence type="ECO:0000313" key="3">
    <source>
        <dbReference type="Proteomes" id="UP000012073"/>
    </source>
</evidence>
<dbReference type="KEGG" id="ccp:CHC_T00007030001"/>
<dbReference type="RefSeq" id="XP_005710464.1">
    <property type="nucleotide sequence ID" value="XM_005710407.1"/>
</dbReference>
<dbReference type="AlphaFoldDB" id="R7QPX7"/>
<feature type="compositionally biased region" description="Basic and acidic residues" evidence="1">
    <location>
        <begin position="25"/>
        <end position="43"/>
    </location>
</feature>
<evidence type="ECO:0000313" key="2">
    <source>
        <dbReference type="EMBL" id="CDF40169.1"/>
    </source>
</evidence>
<organism evidence="2 3">
    <name type="scientific">Chondrus crispus</name>
    <name type="common">Carrageen Irish moss</name>
    <name type="synonym">Polymorpha crispa</name>
    <dbReference type="NCBI Taxonomy" id="2769"/>
    <lineage>
        <taxon>Eukaryota</taxon>
        <taxon>Rhodophyta</taxon>
        <taxon>Florideophyceae</taxon>
        <taxon>Rhodymeniophycidae</taxon>
        <taxon>Gigartinales</taxon>
        <taxon>Gigartinaceae</taxon>
        <taxon>Chondrus</taxon>
    </lineage>
</organism>
<keyword evidence="3" id="KW-1185">Reference proteome</keyword>
<feature type="region of interest" description="Disordered" evidence="1">
    <location>
        <begin position="1"/>
        <end position="66"/>
    </location>
</feature>
<sequence length="156" mass="17236">MEEPCRAPGEEPRAPGKGLGTGAGEGEREEGKGREKDGKRRWGDGGLSKNTSGKKGGEGGGGERERVVGVKVEEVAFGGGACRARRRSWRVGRWSLGGKSGRRRRDFDSALTVMKRCKCTAFCRWKPHTVPRPKRPISHLCVRRHASGQWHLYQKL</sequence>
<feature type="compositionally biased region" description="Basic and acidic residues" evidence="1">
    <location>
        <begin position="1"/>
        <end position="14"/>
    </location>
</feature>
<dbReference type="EMBL" id="HG002134">
    <property type="protein sequence ID" value="CDF40169.1"/>
    <property type="molecule type" value="Genomic_DNA"/>
</dbReference>
<name>R7QPX7_CHOCR</name>
<reference evidence="3" key="1">
    <citation type="journal article" date="2013" name="Proc. Natl. Acad. Sci. U.S.A.">
        <title>Genome structure and metabolic features in the red seaweed Chondrus crispus shed light on evolution of the Archaeplastida.</title>
        <authorList>
            <person name="Collen J."/>
            <person name="Porcel B."/>
            <person name="Carre W."/>
            <person name="Ball S.G."/>
            <person name="Chaparro C."/>
            <person name="Tonon T."/>
            <person name="Barbeyron T."/>
            <person name="Michel G."/>
            <person name="Noel B."/>
            <person name="Valentin K."/>
            <person name="Elias M."/>
            <person name="Artiguenave F."/>
            <person name="Arun A."/>
            <person name="Aury J.M."/>
            <person name="Barbosa-Neto J.F."/>
            <person name="Bothwell J.H."/>
            <person name="Bouget F.Y."/>
            <person name="Brillet L."/>
            <person name="Cabello-Hurtado F."/>
            <person name="Capella-Gutierrez S."/>
            <person name="Charrier B."/>
            <person name="Cladiere L."/>
            <person name="Cock J.M."/>
            <person name="Coelho S.M."/>
            <person name="Colleoni C."/>
            <person name="Czjzek M."/>
            <person name="Da Silva C."/>
            <person name="Delage L."/>
            <person name="Denoeud F."/>
            <person name="Deschamps P."/>
            <person name="Dittami S.M."/>
            <person name="Gabaldon T."/>
            <person name="Gachon C.M."/>
            <person name="Groisillier A."/>
            <person name="Herve C."/>
            <person name="Jabbari K."/>
            <person name="Katinka M."/>
            <person name="Kloareg B."/>
            <person name="Kowalczyk N."/>
            <person name="Labadie K."/>
            <person name="Leblanc C."/>
            <person name="Lopez P.J."/>
            <person name="McLachlan D.H."/>
            <person name="Meslet-Cladiere L."/>
            <person name="Moustafa A."/>
            <person name="Nehr Z."/>
            <person name="Nyvall Collen P."/>
            <person name="Panaud O."/>
            <person name="Partensky F."/>
            <person name="Poulain J."/>
            <person name="Rensing S.A."/>
            <person name="Rousvoal S."/>
            <person name="Samson G."/>
            <person name="Symeonidi A."/>
            <person name="Weissenbach J."/>
            <person name="Zambounis A."/>
            <person name="Wincker P."/>
            <person name="Boyen C."/>
        </authorList>
    </citation>
    <scope>NUCLEOTIDE SEQUENCE [LARGE SCALE GENOMIC DNA]</scope>
    <source>
        <strain evidence="3">cv. Stackhouse</strain>
    </source>
</reference>
<feature type="compositionally biased region" description="Basic and acidic residues" evidence="1">
    <location>
        <begin position="55"/>
        <end position="66"/>
    </location>
</feature>
<dbReference type="Gramene" id="CDF40169">
    <property type="protein sequence ID" value="CDF40169"/>
    <property type="gene ID" value="CHC_T00007030001"/>
</dbReference>
<dbReference type="Proteomes" id="UP000012073">
    <property type="component" value="Unassembled WGS sequence"/>
</dbReference>
<proteinExistence type="predicted"/>
<evidence type="ECO:0000256" key="1">
    <source>
        <dbReference type="SAM" id="MobiDB-lite"/>
    </source>
</evidence>